<name>A0ABY8BVH8_AFICR</name>
<dbReference type="EMBL" id="CP113162">
    <property type="protein sequence ID" value="WEF52926.1"/>
    <property type="molecule type" value="Genomic_DNA"/>
</dbReference>
<gene>
    <name evidence="2" type="ORF">AFIC_001437</name>
</gene>
<organism evidence="2 3">
    <name type="scientific">Afipia carboxydohydrogena</name>
    <name type="common">Pseudomonas carboxydohydrogena</name>
    <dbReference type="NCBI Taxonomy" id="290"/>
    <lineage>
        <taxon>Bacteria</taxon>
        <taxon>Pseudomonadati</taxon>
        <taxon>Pseudomonadota</taxon>
        <taxon>Alphaproteobacteria</taxon>
        <taxon>Hyphomicrobiales</taxon>
        <taxon>Nitrobacteraceae</taxon>
        <taxon>Afipia</taxon>
    </lineage>
</organism>
<evidence type="ECO:0000313" key="3">
    <source>
        <dbReference type="Proteomes" id="UP001213907"/>
    </source>
</evidence>
<dbReference type="Proteomes" id="UP001213907">
    <property type="component" value="Chromosome"/>
</dbReference>
<dbReference type="RefSeq" id="WP_275248443.1">
    <property type="nucleotide sequence ID" value="NZ_BAABDX010000001.1"/>
</dbReference>
<protein>
    <submittedName>
        <fullName evidence="2">Uncharacterized protein</fullName>
    </submittedName>
</protein>
<reference evidence="2 3" key="1">
    <citation type="submission" date="2022-11" db="EMBL/GenBank/DDBJ databases">
        <authorList>
            <person name="Siebert D."/>
            <person name="Busche T."/>
            <person name="Saydam E."/>
            <person name="Kalinowski J."/>
            <person name="Ruckert C."/>
            <person name="Blombach B."/>
        </authorList>
    </citation>
    <scope>NUCLEOTIDE SEQUENCE [LARGE SCALE GENOMIC DNA]</scope>
    <source>
        <strain evidence="2 3">DSM 1083</strain>
    </source>
</reference>
<accession>A0ABY8BVH8</accession>
<proteinExistence type="predicted"/>
<feature type="region of interest" description="Disordered" evidence="1">
    <location>
        <begin position="1"/>
        <end position="54"/>
    </location>
</feature>
<keyword evidence="3" id="KW-1185">Reference proteome</keyword>
<sequence length="150" mass="15432">MAMLLTKTERHALRFGPDGGKSSASGMARKIAAARNFPEPALPHEVSRQPTPEECQMQVKPLLAAAIAAMILSAYGASAQNTSTQSPAAQNPTQPATSDKPDAKQSAPAESPQASGHDAQSGQPETGPNAAKTQGTASDGYKGIHEGSKK</sequence>
<feature type="region of interest" description="Disordered" evidence="1">
    <location>
        <begin position="78"/>
        <end position="150"/>
    </location>
</feature>
<evidence type="ECO:0000256" key="1">
    <source>
        <dbReference type="SAM" id="MobiDB-lite"/>
    </source>
</evidence>
<feature type="compositionally biased region" description="Polar residues" evidence="1">
    <location>
        <begin position="112"/>
        <end position="137"/>
    </location>
</feature>
<evidence type="ECO:0000313" key="2">
    <source>
        <dbReference type="EMBL" id="WEF52926.1"/>
    </source>
</evidence>
<feature type="compositionally biased region" description="Polar residues" evidence="1">
    <location>
        <begin position="78"/>
        <end position="97"/>
    </location>
</feature>